<evidence type="ECO:0000313" key="1">
    <source>
        <dbReference type="EMBL" id="KFB44524.1"/>
    </source>
</evidence>
<dbReference type="EMBL" id="KE525277">
    <property type="protein sequence ID" value="KFB44524.1"/>
    <property type="molecule type" value="Genomic_DNA"/>
</dbReference>
<gene>
    <name evidence="1" type="ORF">ZHAS_00012403</name>
</gene>
<evidence type="ECO:0000313" key="3">
    <source>
        <dbReference type="Proteomes" id="UP000030765"/>
    </source>
</evidence>
<keyword evidence="1" id="KW-0547">Nucleotide-binding</keyword>
<reference evidence="2" key="2">
    <citation type="submission" date="2020-05" db="UniProtKB">
        <authorList>
            <consortium name="EnsemblMetazoa"/>
        </authorList>
    </citation>
    <scope>IDENTIFICATION</scope>
</reference>
<dbReference type="VEuPathDB" id="VectorBase:ASIC012403"/>
<dbReference type="AlphaFoldDB" id="A0A084W2T0"/>
<organism evidence="1">
    <name type="scientific">Anopheles sinensis</name>
    <name type="common">Mosquito</name>
    <dbReference type="NCBI Taxonomy" id="74873"/>
    <lineage>
        <taxon>Eukaryota</taxon>
        <taxon>Metazoa</taxon>
        <taxon>Ecdysozoa</taxon>
        <taxon>Arthropoda</taxon>
        <taxon>Hexapoda</taxon>
        <taxon>Insecta</taxon>
        <taxon>Pterygota</taxon>
        <taxon>Neoptera</taxon>
        <taxon>Endopterygota</taxon>
        <taxon>Diptera</taxon>
        <taxon>Nematocera</taxon>
        <taxon>Culicoidea</taxon>
        <taxon>Culicidae</taxon>
        <taxon>Anophelinae</taxon>
        <taxon>Anopheles</taxon>
    </lineage>
</organism>
<keyword evidence="3" id="KW-1185">Reference proteome</keyword>
<keyword evidence="1" id="KW-0347">Helicase</keyword>
<dbReference type="EnsemblMetazoa" id="ASIC012403-RA">
    <property type="protein sequence ID" value="ASIC012403-PA"/>
    <property type="gene ID" value="ASIC012403"/>
</dbReference>
<accession>A0A084W2T0</accession>
<proteinExistence type="predicted"/>
<reference evidence="1 3" key="1">
    <citation type="journal article" date="2014" name="BMC Genomics">
        <title>Genome sequence of Anopheles sinensis provides insight into genetics basis of mosquito competence for malaria parasites.</title>
        <authorList>
            <person name="Zhou D."/>
            <person name="Zhang D."/>
            <person name="Ding G."/>
            <person name="Shi L."/>
            <person name="Hou Q."/>
            <person name="Ye Y."/>
            <person name="Xu Y."/>
            <person name="Zhou H."/>
            <person name="Xiong C."/>
            <person name="Li S."/>
            <person name="Yu J."/>
            <person name="Hong S."/>
            <person name="Yu X."/>
            <person name="Zou P."/>
            <person name="Chen C."/>
            <person name="Chang X."/>
            <person name="Wang W."/>
            <person name="Lv Y."/>
            <person name="Sun Y."/>
            <person name="Ma L."/>
            <person name="Shen B."/>
            <person name="Zhu C."/>
        </authorList>
    </citation>
    <scope>NUCLEOTIDE SEQUENCE [LARGE SCALE GENOMIC DNA]</scope>
</reference>
<keyword evidence="1" id="KW-0067">ATP-binding</keyword>
<keyword evidence="1" id="KW-0378">Hydrolase</keyword>
<protein>
    <submittedName>
        <fullName evidence="1 2">DNA helicase II</fullName>
    </submittedName>
</protein>
<evidence type="ECO:0000313" key="2">
    <source>
        <dbReference type="EnsemblMetazoa" id="ASIC012403-PA"/>
    </source>
</evidence>
<name>A0A084W2T0_ANOSI</name>
<dbReference type="Proteomes" id="UP000030765">
    <property type="component" value="Unassembled WGS sequence"/>
</dbReference>
<dbReference type="EMBL" id="ATLV01019689">
    <property type="status" value="NOT_ANNOTATED_CDS"/>
    <property type="molecule type" value="Genomic_DNA"/>
</dbReference>
<sequence length="98" mass="11141">MASAIFSSRFASLLTRPGPTGTWSGPRSGPIDRRGLEDFLYGLARTGEHTHLPHRQLTRPRRVRRRPTIDRANVSGRYMAISERRKLFHAEPSRLMGS</sequence>
<dbReference type="GO" id="GO:0004386">
    <property type="term" value="F:helicase activity"/>
    <property type="evidence" value="ECO:0007669"/>
    <property type="project" value="UniProtKB-KW"/>
</dbReference>